<evidence type="ECO:0000256" key="4">
    <source>
        <dbReference type="ARBA" id="ARBA00022475"/>
    </source>
</evidence>
<dbReference type="PANTHER" id="PTHR43553">
    <property type="entry name" value="HEAVY METAL TRANSPORTER"/>
    <property type="match status" value="1"/>
</dbReference>
<keyword evidence="8 10" id="KW-0472">Membrane</keyword>
<dbReference type="SUPFAM" id="SSF52540">
    <property type="entry name" value="P-loop containing nucleoside triphosphate hydrolases"/>
    <property type="match status" value="1"/>
</dbReference>
<dbReference type="InterPro" id="IPR050095">
    <property type="entry name" value="ECF_ABC_transporter_ATP-bd"/>
</dbReference>
<evidence type="ECO:0000259" key="11">
    <source>
        <dbReference type="PROSITE" id="PS50893"/>
    </source>
</evidence>
<keyword evidence="4 10" id="KW-1003">Cell membrane</keyword>
<feature type="domain" description="ABC transporter" evidence="11">
    <location>
        <begin position="6"/>
        <end position="241"/>
    </location>
</feature>
<evidence type="ECO:0000256" key="3">
    <source>
        <dbReference type="ARBA" id="ARBA00022448"/>
    </source>
</evidence>
<proteinExistence type="inferred from homology"/>
<gene>
    <name evidence="12" type="ORF">H9661_04905</name>
</gene>
<dbReference type="PROSITE" id="PS50893">
    <property type="entry name" value="ABC_TRANSPORTER_2"/>
    <property type="match status" value="1"/>
</dbReference>
<dbReference type="InterPro" id="IPR003593">
    <property type="entry name" value="AAA+_ATPase"/>
</dbReference>
<evidence type="ECO:0000313" key="12">
    <source>
        <dbReference type="EMBL" id="MBD7910694.1"/>
    </source>
</evidence>
<evidence type="ECO:0000256" key="7">
    <source>
        <dbReference type="ARBA" id="ARBA00022967"/>
    </source>
</evidence>
<name>A0ABR8PR87_9CLOT</name>
<sequence>MDNVIIKAEHLCYTYEDGSKALDDVNIEITKGEKIAVMGSNGSGKSTFFLCLNGIHKPQSGSLFFNNSPINYSRKGLIDLRSKVGIVFQDPDNQLFSANIFQEISFGLLNLGINEKEARLKVESIIEDLDIYPFRLKPTHNLSGGQKKQVSIADILVMEPEVVLLDEPASALDPKHTDMIYGIINKLSDKRITVIISTHDVDHAFKWADTIVLFHEGTILKKSTPEDIFKDNELLLKTNLKKPVILELFESLCKKNLLASSLPVPKTLETLQSYIENIN</sequence>
<evidence type="ECO:0000256" key="10">
    <source>
        <dbReference type="RuleBase" id="RU364103"/>
    </source>
</evidence>
<evidence type="ECO:0000256" key="1">
    <source>
        <dbReference type="ARBA" id="ARBA00004202"/>
    </source>
</evidence>
<evidence type="ECO:0000256" key="8">
    <source>
        <dbReference type="ARBA" id="ARBA00023136"/>
    </source>
</evidence>
<comment type="subcellular location">
    <subcellularLocation>
        <location evidence="1 10">Cell membrane</location>
        <topology evidence="1 10">Peripheral membrane protein</topology>
    </subcellularLocation>
</comment>
<dbReference type="InterPro" id="IPR027417">
    <property type="entry name" value="P-loop_NTPase"/>
</dbReference>
<evidence type="ECO:0000256" key="5">
    <source>
        <dbReference type="ARBA" id="ARBA00022741"/>
    </source>
</evidence>
<keyword evidence="6 10" id="KW-0067">ATP-binding</keyword>
<keyword evidence="3 10" id="KW-0813">Transport</keyword>
<comment type="function">
    <text evidence="10">Part of an ABC transporter complex. Responsible for energy coupling to the transport system.</text>
</comment>
<dbReference type="SMART" id="SM00382">
    <property type="entry name" value="AAA"/>
    <property type="match status" value="1"/>
</dbReference>
<dbReference type="InterPro" id="IPR003439">
    <property type="entry name" value="ABC_transporter-like_ATP-bd"/>
</dbReference>
<comment type="similarity">
    <text evidence="2 10">Belongs to the ABC transporter superfamily.</text>
</comment>
<protein>
    <recommendedName>
        <fullName evidence="10">ABC transporter ATP-binding protein</fullName>
    </recommendedName>
</protein>
<evidence type="ECO:0000256" key="6">
    <source>
        <dbReference type="ARBA" id="ARBA00022840"/>
    </source>
</evidence>
<dbReference type="InterPro" id="IPR005876">
    <property type="entry name" value="Co_trans_ATP-bd"/>
</dbReference>
<evidence type="ECO:0000256" key="2">
    <source>
        <dbReference type="ARBA" id="ARBA00005417"/>
    </source>
</evidence>
<dbReference type="PANTHER" id="PTHR43553:SF24">
    <property type="entry name" value="ENERGY-COUPLING FACTOR TRANSPORTER ATP-BINDING PROTEIN ECFA1"/>
    <property type="match status" value="1"/>
</dbReference>
<evidence type="ECO:0000256" key="9">
    <source>
        <dbReference type="ARBA" id="ARBA00025157"/>
    </source>
</evidence>
<evidence type="ECO:0000313" key="13">
    <source>
        <dbReference type="Proteomes" id="UP000627781"/>
    </source>
</evidence>
<dbReference type="Pfam" id="PF00005">
    <property type="entry name" value="ABC_tran"/>
    <property type="match status" value="1"/>
</dbReference>
<dbReference type="CDD" id="cd03225">
    <property type="entry name" value="ABC_cobalt_CbiO_domain1"/>
    <property type="match status" value="1"/>
</dbReference>
<keyword evidence="13" id="KW-1185">Reference proteome</keyword>
<dbReference type="RefSeq" id="WP_143315722.1">
    <property type="nucleotide sequence ID" value="NZ_JACSRA010000005.1"/>
</dbReference>
<dbReference type="Proteomes" id="UP000627781">
    <property type="component" value="Unassembled WGS sequence"/>
</dbReference>
<reference evidence="12 13" key="1">
    <citation type="submission" date="2020-08" db="EMBL/GenBank/DDBJ databases">
        <title>A Genomic Blueprint of the Chicken Gut Microbiome.</title>
        <authorList>
            <person name="Gilroy R."/>
            <person name="Ravi A."/>
            <person name="Getino M."/>
            <person name="Pursley I."/>
            <person name="Horton D.L."/>
            <person name="Alikhan N.-F."/>
            <person name="Baker D."/>
            <person name="Gharbi K."/>
            <person name="Hall N."/>
            <person name="Watson M."/>
            <person name="Adriaenssens E.M."/>
            <person name="Foster-Nyarko E."/>
            <person name="Jarju S."/>
            <person name="Secka A."/>
            <person name="Antonio M."/>
            <person name="Oren A."/>
            <person name="Chaudhuri R."/>
            <person name="La Ragione R.M."/>
            <person name="Hildebrand F."/>
            <person name="Pallen M.J."/>
        </authorList>
    </citation>
    <scope>NUCLEOTIDE SEQUENCE [LARGE SCALE GENOMIC DNA]</scope>
    <source>
        <strain evidence="12 13">Sa3CVN1</strain>
    </source>
</reference>
<dbReference type="NCBIfam" id="TIGR01166">
    <property type="entry name" value="cbiO"/>
    <property type="match status" value="1"/>
</dbReference>
<comment type="caution">
    <text evidence="12">The sequence shown here is derived from an EMBL/GenBank/DDBJ whole genome shotgun (WGS) entry which is preliminary data.</text>
</comment>
<dbReference type="EMBL" id="JACSRA010000005">
    <property type="protein sequence ID" value="MBD7910694.1"/>
    <property type="molecule type" value="Genomic_DNA"/>
</dbReference>
<dbReference type="InterPro" id="IPR015856">
    <property type="entry name" value="ABC_transpr_CbiO/EcfA_su"/>
</dbReference>
<keyword evidence="7" id="KW-1278">Translocase</keyword>
<accession>A0ABR8PR87</accession>
<comment type="function">
    <text evidence="9">Probably part of an ABC transporter complex. Responsible for energy coupling to the transport system.</text>
</comment>
<dbReference type="Gene3D" id="3.40.50.300">
    <property type="entry name" value="P-loop containing nucleotide triphosphate hydrolases"/>
    <property type="match status" value="1"/>
</dbReference>
<dbReference type="GO" id="GO:0005524">
    <property type="term" value="F:ATP binding"/>
    <property type="evidence" value="ECO:0007669"/>
    <property type="project" value="UniProtKB-KW"/>
</dbReference>
<organism evidence="12 13">
    <name type="scientific">Clostridium cibarium</name>
    <dbReference type="NCBI Taxonomy" id="2762247"/>
    <lineage>
        <taxon>Bacteria</taxon>
        <taxon>Bacillati</taxon>
        <taxon>Bacillota</taxon>
        <taxon>Clostridia</taxon>
        <taxon>Eubacteriales</taxon>
        <taxon>Clostridiaceae</taxon>
        <taxon>Clostridium</taxon>
    </lineage>
</organism>
<keyword evidence="5 10" id="KW-0547">Nucleotide-binding</keyword>